<evidence type="ECO:0000313" key="5">
    <source>
        <dbReference type="Proteomes" id="UP001373714"/>
    </source>
</evidence>
<dbReference type="Pfam" id="PF00656">
    <property type="entry name" value="Peptidase_C14"/>
    <property type="match status" value="1"/>
</dbReference>
<dbReference type="PANTHER" id="PTHR48104:SF30">
    <property type="entry name" value="METACASPASE-1"/>
    <property type="match status" value="1"/>
</dbReference>
<dbReference type="InterPro" id="IPR050452">
    <property type="entry name" value="Metacaspase"/>
</dbReference>
<evidence type="ECO:0000256" key="1">
    <source>
        <dbReference type="ARBA" id="ARBA00009005"/>
    </source>
</evidence>
<protein>
    <recommendedName>
        <fullName evidence="3">Peptidase C14 caspase domain-containing protein</fullName>
    </recommendedName>
</protein>
<dbReference type="Proteomes" id="UP001373714">
    <property type="component" value="Unassembled WGS sequence"/>
</dbReference>
<evidence type="ECO:0000259" key="3">
    <source>
        <dbReference type="Pfam" id="PF00656"/>
    </source>
</evidence>
<evidence type="ECO:0000256" key="2">
    <source>
        <dbReference type="SAM" id="MobiDB-lite"/>
    </source>
</evidence>
<comment type="similarity">
    <text evidence="1">Belongs to the peptidase C14B family.</text>
</comment>
<reference evidence="4 5" key="1">
    <citation type="submission" date="2019-10" db="EMBL/GenBank/DDBJ databases">
        <authorList>
            <person name="Palmer J.M."/>
        </authorList>
    </citation>
    <scope>NUCLEOTIDE SEQUENCE [LARGE SCALE GENOMIC DNA]</scope>
    <source>
        <strain evidence="4 5">TWF730</strain>
    </source>
</reference>
<organism evidence="4 5">
    <name type="scientific">Orbilia blumenaviensis</name>
    <dbReference type="NCBI Taxonomy" id="1796055"/>
    <lineage>
        <taxon>Eukaryota</taxon>
        <taxon>Fungi</taxon>
        <taxon>Dikarya</taxon>
        <taxon>Ascomycota</taxon>
        <taxon>Pezizomycotina</taxon>
        <taxon>Orbiliomycetes</taxon>
        <taxon>Orbiliales</taxon>
        <taxon>Orbiliaceae</taxon>
        <taxon>Orbilia</taxon>
    </lineage>
</organism>
<feature type="compositionally biased region" description="Basic and acidic residues" evidence="2">
    <location>
        <begin position="733"/>
        <end position="744"/>
    </location>
</feature>
<name>A0AAV9VG28_9PEZI</name>
<feature type="region of interest" description="Disordered" evidence="2">
    <location>
        <begin position="733"/>
        <end position="753"/>
    </location>
</feature>
<dbReference type="GO" id="GO:0006508">
    <property type="term" value="P:proteolysis"/>
    <property type="evidence" value="ECO:0007669"/>
    <property type="project" value="InterPro"/>
</dbReference>
<dbReference type="GO" id="GO:0004197">
    <property type="term" value="F:cysteine-type endopeptidase activity"/>
    <property type="evidence" value="ECO:0007669"/>
    <property type="project" value="InterPro"/>
</dbReference>
<feature type="domain" description="Peptidase C14 caspase" evidence="3">
    <location>
        <begin position="6"/>
        <end position="320"/>
    </location>
</feature>
<proteinExistence type="inferred from homology"/>
<dbReference type="PANTHER" id="PTHR48104">
    <property type="entry name" value="METACASPASE-4"/>
    <property type="match status" value="1"/>
</dbReference>
<gene>
    <name evidence="4" type="ORF">TWF730_006549</name>
</gene>
<evidence type="ECO:0000313" key="4">
    <source>
        <dbReference type="EMBL" id="KAK6360407.1"/>
    </source>
</evidence>
<accession>A0AAV9VG28</accession>
<keyword evidence="5" id="KW-1185">Reference proteome</keyword>
<dbReference type="EMBL" id="JAVHNS010000003">
    <property type="protein sequence ID" value="KAK6360407.1"/>
    <property type="molecule type" value="Genomic_DNA"/>
</dbReference>
<dbReference type="InterPro" id="IPR011600">
    <property type="entry name" value="Pept_C14_caspase"/>
</dbReference>
<dbReference type="Gene3D" id="3.40.50.1460">
    <property type="match status" value="1"/>
</dbReference>
<dbReference type="AlphaFoldDB" id="A0AAV9VG28"/>
<sequence>MAKPVKKWAVLIGINDYGQGKSHIKRRYNTVKEKREIEFTNLNGCINDIENAEQYLTDVLKVPKENIEKLVIPCPNHLDDKGVSECSQCSTKRPTYKNIVDSLHNIAKSAREHGSGLPKRSKGDLVYIHYSGHGARVTTVYPTLKNFPDEPDSRNSTAYHTHPDKEDDALVPCDILDGGRFLRDVEIAILLSAIVKEGLLPTVVLDCCHSGGTNRHKYSSTEGNDEMVRGIEEVVESTSDDEPESRYIEEIKKYQTEDQYWLYEPKDYVIFAACQKLQKAKERNRSGVFTSCLFGILRSAPLGISSQSLFELVSHRVHKDGGGTSNHYGTYGLRNQTPLLLGDMRRCIFFNERPQAHIYGFTVVEIDTQMRTVQLNGGLIHGVRQDSVYSILPVNSDPGDGNSKPIAQVRVDEVFSGYSEAVLTTPEGTEIEEGLVEGCFAVLKSLPQQERFTVRFIAEDQPLRDEFEKIWKEKYNSNAWLALGEKADAAAFEISLQDAKFVIQGKLVDVATIMQNSLQPLPARGDLPSKMAHLVRILEHSAQYITFKEVALETTDIIDVEVFPTPPDTLQGAENWETLLPVPKMELDEKTGLYQVEERHSFRLKIRNKIDRKVHFAVLIYSPELSINKLYPSDAPYKTLTGVTSSNEGAEDFFDMETGIIDELRDAAGRGWDPIETCKVFASVCANDLLRLSSLTLSPLHELDLSQTKSGQSPISTMQSEPQSLSKYFERYDTEGEDREDHRKVTAGAPIPRAPQWQTKDISIKVTKTKGY</sequence>
<comment type="caution">
    <text evidence="4">The sequence shown here is derived from an EMBL/GenBank/DDBJ whole genome shotgun (WGS) entry which is preliminary data.</text>
</comment>
<dbReference type="GO" id="GO:0005737">
    <property type="term" value="C:cytoplasm"/>
    <property type="evidence" value="ECO:0007669"/>
    <property type="project" value="TreeGrafter"/>
</dbReference>